<proteinExistence type="predicted"/>
<sequence>MAYAGLSWNSGDTTFAGSSLDYQKDIDRTLLNDHNFRCIFFPSSNCKFESRNDTSPPSGKNSISFDLSNSCTDSESEFDEPVNATPCLPMNFSNSCTNDDHIFKPDAARVTFDQTYICSNGNPEPRLKKRSIRREVENASARVARRTIKANCFREKHNLKNNHRRMRLGTSRFPGKCEKQIAFKDKMFHEGERTRSNRNAQSGVRGIPQDTKRSHNLTNVLIVQDERGVCKRKMLIEKNKRLLKTVKDVIHDMSEQESLPQMDLGSIKSIKPQNKITVTNLANRSEQEVRVLKPMKIGNNCAVTIDLQKPVFKKQKVEKFLNDSMHEAVKNYRTSRDTWDRIMKQFIEA</sequence>
<name>A0AAW0Z8H8_9HYME</name>
<evidence type="ECO:0000256" key="1">
    <source>
        <dbReference type="SAM" id="MobiDB-lite"/>
    </source>
</evidence>
<feature type="region of interest" description="Disordered" evidence="1">
    <location>
        <begin position="190"/>
        <end position="212"/>
    </location>
</feature>
<gene>
    <name evidence="2" type="ORF">QLX08_011310</name>
</gene>
<keyword evidence="3" id="KW-1185">Reference proteome</keyword>
<evidence type="ECO:0000313" key="2">
    <source>
        <dbReference type="EMBL" id="KAK9293904.1"/>
    </source>
</evidence>
<organism evidence="2 3">
    <name type="scientific">Tetragonisca angustula</name>
    <dbReference type="NCBI Taxonomy" id="166442"/>
    <lineage>
        <taxon>Eukaryota</taxon>
        <taxon>Metazoa</taxon>
        <taxon>Ecdysozoa</taxon>
        <taxon>Arthropoda</taxon>
        <taxon>Hexapoda</taxon>
        <taxon>Insecta</taxon>
        <taxon>Pterygota</taxon>
        <taxon>Neoptera</taxon>
        <taxon>Endopterygota</taxon>
        <taxon>Hymenoptera</taxon>
        <taxon>Apocrita</taxon>
        <taxon>Aculeata</taxon>
        <taxon>Apoidea</taxon>
        <taxon>Anthophila</taxon>
        <taxon>Apidae</taxon>
        <taxon>Tetragonisca</taxon>
    </lineage>
</organism>
<comment type="caution">
    <text evidence="2">The sequence shown here is derived from an EMBL/GenBank/DDBJ whole genome shotgun (WGS) entry which is preliminary data.</text>
</comment>
<accession>A0AAW0Z8H8</accession>
<dbReference type="Proteomes" id="UP001432146">
    <property type="component" value="Unassembled WGS sequence"/>
</dbReference>
<protein>
    <submittedName>
        <fullName evidence="2">Uncharacterized protein</fullName>
    </submittedName>
</protein>
<dbReference type="EMBL" id="JAWNGG020000363">
    <property type="protein sequence ID" value="KAK9293904.1"/>
    <property type="molecule type" value="Genomic_DNA"/>
</dbReference>
<evidence type="ECO:0000313" key="3">
    <source>
        <dbReference type="Proteomes" id="UP001432146"/>
    </source>
</evidence>
<dbReference type="AlphaFoldDB" id="A0AAW0Z8H8"/>
<reference evidence="2 3" key="1">
    <citation type="submission" date="2024-05" db="EMBL/GenBank/DDBJ databases">
        <title>The nuclear and mitochondrial genome assemblies of Tetragonisca angustula (Apidae: Meliponini), a tiny yet remarkable pollinator in the Neotropics.</title>
        <authorList>
            <person name="Ferrari R."/>
            <person name="Ricardo P.C."/>
            <person name="Dias F.C."/>
            <person name="Araujo N.S."/>
            <person name="Soares D.O."/>
            <person name="Zhou Q.-S."/>
            <person name="Zhu C.-D."/>
            <person name="Coutinho L."/>
            <person name="Airas M.C."/>
            <person name="Batista T.M."/>
        </authorList>
    </citation>
    <scope>NUCLEOTIDE SEQUENCE [LARGE SCALE GENOMIC DNA]</scope>
    <source>
        <strain evidence="2">ASF017062</strain>
        <tissue evidence="2">Abdomen</tissue>
    </source>
</reference>